<dbReference type="RefSeq" id="WP_043682431.1">
    <property type="nucleotide sequence ID" value="NZ_BDCI01000034.1"/>
</dbReference>
<accession>A0ABR4Z346</accession>
<dbReference type="Proteomes" id="UP000031364">
    <property type="component" value="Unassembled WGS sequence"/>
</dbReference>
<dbReference type="EMBL" id="JNFP01000094">
    <property type="protein sequence ID" value="KIA59739.1"/>
    <property type="molecule type" value="Genomic_DNA"/>
</dbReference>
<proteinExistence type="predicted"/>
<evidence type="ECO:0000313" key="2">
    <source>
        <dbReference type="Proteomes" id="UP000031364"/>
    </source>
</evidence>
<reference evidence="1 2" key="1">
    <citation type="journal article" date="2014" name="Int. J. Syst. Evol. Microbiol.">
        <title>Nocardia vulneris sp. nov., isolated from wounds of human patients in North America.</title>
        <authorList>
            <person name="Lasker B.A."/>
            <person name="Bell M."/>
            <person name="Klenk H.P."/>
            <person name="Sproer C."/>
            <person name="Schumann C."/>
            <person name="Schumann P."/>
            <person name="Brown J.M."/>
        </authorList>
    </citation>
    <scope>NUCLEOTIDE SEQUENCE [LARGE SCALE GENOMIC DNA]</scope>
    <source>
        <strain evidence="1 2">W9851</strain>
    </source>
</reference>
<evidence type="ECO:0008006" key="3">
    <source>
        <dbReference type="Google" id="ProtNLM"/>
    </source>
</evidence>
<dbReference type="InterPro" id="IPR009467">
    <property type="entry name" value="Glycolipid-bd_prot_put"/>
</dbReference>
<dbReference type="Pfam" id="PF06475">
    <property type="entry name" value="Glycolipid_bind"/>
    <property type="match status" value="1"/>
</dbReference>
<name>A0ABR4Z346_9NOCA</name>
<keyword evidence="2" id="KW-1185">Reference proteome</keyword>
<organism evidence="1 2">
    <name type="scientific">Nocardia vulneris</name>
    <dbReference type="NCBI Taxonomy" id="1141657"/>
    <lineage>
        <taxon>Bacteria</taxon>
        <taxon>Bacillati</taxon>
        <taxon>Actinomycetota</taxon>
        <taxon>Actinomycetes</taxon>
        <taxon>Mycobacteriales</taxon>
        <taxon>Nocardiaceae</taxon>
        <taxon>Nocardia</taxon>
    </lineage>
</organism>
<evidence type="ECO:0000313" key="1">
    <source>
        <dbReference type="EMBL" id="KIA59739.1"/>
    </source>
</evidence>
<gene>
    <name evidence="1" type="ORF">FG87_41145</name>
</gene>
<protein>
    <recommendedName>
        <fullName evidence="3">Glycolipid-binding domain-containing protein</fullName>
    </recommendedName>
</protein>
<comment type="caution">
    <text evidence="1">The sequence shown here is derived from an EMBL/GenBank/DDBJ whole genome shotgun (WGS) entry which is preliminary data.</text>
</comment>
<sequence length="189" mass="20877">MIERRQFVWAVTETAGFESCWLTANGLALHAEGHAVAQTPAPYWLSYTLDTDDRAATTRMTVTAVTGSARRELDLRRTGSRWTVNGAARPDLDAARDCDLAFSPLTNTMPILRTDLHRSPGHADFHMAFIEVPSLEVTLSRQSYTHLATTPDGASVRFTSGTYTQDLLVDHDAMVVTYPTMAHRIPPTS</sequence>
<dbReference type="SUPFAM" id="SSF159275">
    <property type="entry name" value="PA1994-like"/>
    <property type="match status" value="1"/>
</dbReference>